<dbReference type="Proteomes" id="UP000780768">
    <property type="component" value="Unassembled WGS sequence"/>
</dbReference>
<comment type="caution">
    <text evidence="13">The sequence shown here is derived from an EMBL/GenBank/DDBJ whole genome shotgun (WGS) entry which is preliminary data.</text>
</comment>
<dbReference type="GO" id="GO:0005524">
    <property type="term" value="F:ATP binding"/>
    <property type="evidence" value="ECO:0007669"/>
    <property type="project" value="UniProtKB-KW"/>
</dbReference>
<dbReference type="InterPro" id="IPR032828">
    <property type="entry name" value="PolyA_RNA-bd"/>
</dbReference>
<dbReference type="AlphaFoldDB" id="A0A921HP04"/>
<dbReference type="GO" id="GO:0003723">
    <property type="term" value="F:RNA binding"/>
    <property type="evidence" value="ECO:0007669"/>
    <property type="project" value="UniProtKB-KW"/>
</dbReference>
<evidence type="ECO:0000259" key="12">
    <source>
        <dbReference type="PROSITE" id="PS51831"/>
    </source>
</evidence>
<dbReference type="CDD" id="cd00077">
    <property type="entry name" value="HDc"/>
    <property type="match status" value="1"/>
</dbReference>
<dbReference type="InterPro" id="IPR003607">
    <property type="entry name" value="HD/PDEase_dom"/>
</dbReference>
<evidence type="ECO:0000256" key="3">
    <source>
        <dbReference type="ARBA" id="ARBA00022694"/>
    </source>
</evidence>
<dbReference type="Gene3D" id="3.30.460.10">
    <property type="entry name" value="Beta Polymerase, domain 2"/>
    <property type="match status" value="1"/>
</dbReference>
<dbReference type="GO" id="GO:0046872">
    <property type="term" value="F:metal ion binding"/>
    <property type="evidence" value="ECO:0007669"/>
    <property type="project" value="UniProtKB-KW"/>
</dbReference>
<dbReference type="SUPFAM" id="SSF81301">
    <property type="entry name" value="Nucleotidyltransferase"/>
    <property type="match status" value="1"/>
</dbReference>
<evidence type="ECO:0000256" key="2">
    <source>
        <dbReference type="ARBA" id="ARBA00022679"/>
    </source>
</evidence>
<dbReference type="InterPro" id="IPR050124">
    <property type="entry name" value="tRNA_CCA-adding_enzyme"/>
</dbReference>
<accession>A0A921HP04</accession>
<keyword evidence="2 11" id="KW-0808">Transferase</keyword>
<evidence type="ECO:0000256" key="1">
    <source>
        <dbReference type="ARBA" id="ARBA00001946"/>
    </source>
</evidence>
<comment type="similarity">
    <text evidence="11">Belongs to the tRNA nucleotidyltransferase/poly(A) polymerase family.</text>
</comment>
<keyword evidence="8" id="KW-0067">ATP-binding</keyword>
<evidence type="ECO:0000256" key="7">
    <source>
        <dbReference type="ARBA" id="ARBA00022800"/>
    </source>
</evidence>
<keyword evidence="3" id="KW-0819">tRNA processing</keyword>
<comment type="cofactor">
    <cofactor evidence="1">
        <name>Mg(2+)</name>
        <dbReference type="ChEBI" id="CHEBI:18420"/>
    </cofactor>
</comment>
<dbReference type="Pfam" id="PF01743">
    <property type="entry name" value="PolyA_pol"/>
    <property type="match status" value="1"/>
</dbReference>
<dbReference type="PANTHER" id="PTHR47545">
    <property type="entry name" value="MULTIFUNCTIONAL CCA PROTEIN"/>
    <property type="match status" value="1"/>
</dbReference>
<dbReference type="PROSITE" id="PS51831">
    <property type="entry name" value="HD"/>
    <property type="match status" value="1"/>
</dbReference>
<dbReference type="EMBL" id="DYVR01000118">
    <property type="protein sequence ID" value="HJF84903.1"/>
    <property type="molecule type" value="Genomic_DNA"/>
</dbReference>
<keyword evidence="7" id="KW-0692">RNA repair</keyword>
<protein>
    <submittedName>
        <fullName evidence="13">HD domain-containing protein</fullName>
    </submittedName>
</protein>
<evidence type="ECO:0000313" key="13">
    <source>
        <dbReference type="EMBL" id="HJF84903.1"/>
    </source>
</evidence>
<keyword evidence="10 11" id="KW-0694">RNA-binding</keyword>
<feature type="domain" description="HD" evidence="12">
    <location>
        <begin position="215"/>
        <end position="314"/>
    </location>
</feature>
<dbReference type="Pfam" id="PF01966">
    <property type="entry name" value="HD"/>
    <property type="match status" value="1"/>
</dbReference>
<keyword evidence="9" id="KW-0460">Magnesium</keyword>
<dbReference type="SUPFAM" id="SSF81891">
    <property type="entry name" value="Poly A polymerase C-terminal region-like"/>
    <property type="match status" value="1"/>
</dbReference>
<dbReference type="InterPro" id="IPR002646">
    <property type="entry name" value="PolA_pol_head_dom"/>
</dbReference>
<keyword evidence="5" id="KW-0479">Metal-binding</keyword>
<name>A0A921HP04_9FIRM</name>
<gene>
    <name evidence="13" type="ORF">K8V65_04510</name>
</gene>
<reference evidence="13" key="2">
    <citation type="submission" date="2021-09" db="EMBL/GenBank/DDBJ databases">
        <authorList>
            <person name="Gilroy R."/>
        </authorList>
    </citation>
    <scope>NUCLEOTIDE SEQUENCE</scope>
    <source>
        <strain evidence="13">7318</strain>
    </source>
</reference>
<evidence type="ECO:0000256" key="5">
    <source>
        <dbReference type="ARBA" id="ARBA00022723"/>
    </source>
</evidence>
<feature type="non-terminal residue" evidence="13">
    <location>
        <position position="1"/>
    </location>
</feature>
<dbReference type="InterPro" id="IPR043519">
    <property type="entry name" value="NT_sf"/>
</dbReference>
<dbReference type="Pfam" id="PF12627">
    <property type="entry name" value="PolyA_pol_RNAbd"/>
    <property type="match status" value="1"/>
</dbReference>
<keyword evidence="6" id="KW-0547">Nucleotide-binding</keyword>
<dbReference type="PANTHER" id="PTHR47545:SF1">
    <property type="entry name" value="MULTIFUNCTIONAL CCA PROTEIN"/>
    <property type="match status" value="1"/>
</dbReference>
<sequence length="378" mass="43197">LRSCPPKDKDYVICQLKEDIFRENFPQATRVGKSFPVYLLEIDGCKCEVAFARREKKAGHGYKGFTTFCDENITLEEDLYRRDTTMNAIAYDVLSQKIIDPYNGRGDIRKKRIKAVSHHFADDPVRALRAARQASEFNFTVTDDTLALMQSCKDEFAYEPQERIFGELKRALATDFPSVFFRTLQQAKLLETLFPEIFALIGKTQPEYFHPEGDAFEHTMEIVDLVAGMTDDLAVRFAGLVHDIGKGATPPEMLPHHYGHEKIGGEILLKWNERMTLPKKWMQGGLFVIKEHMRAGRLAKVPKIVDLLLAIEKNPLGFDGFNCVILADSKGLPYYLADYKSYLAKLHSVSVKDCPLDIQGKKIGEWIRQERIKIFSEH</sequence>
<dbReference type="GO" id="GO:0008033">
    <property type="term" value="P:tRNA processing"/>
    <property type="evidence" value="ECO:0007669"/>
    <property type="project" value="UniProtKB-KW"/>
</dbReference>
<evidence type="ECO:0000256" key="6">
    <source>
        <dbReference type="ARBA" id="ARBA00022741"/>
    </source>
</evidence>
<reference evidence="13" key="1">
    <citation type="journal article" date="2021" name="PeerJ">
        <title>Extensive microbial diversity within the chicken gut microbiome revealed by metagenomics and culture.</title>
        <authorList>
            <person name="Gilroy R."/>
            <person name="Ravi A."/>
            <person name="Getino M."/>
            <person name="Pursley I."/>
            <person name="Horton D.L."/>
            <person name="Alikhan N.F."/>
            <person name="Baker D."/>
            <person name="Gharbi K."/>
            <person name="Hall N."/>
            <person name="Watson M."/>
            <person name="Adriaenssens E.M."/>
            <person name="Foster-Nyarko E."/>
            <person name="Jarju S."/>
            <person name="Secka A."/>
            <person name="Antonio M."/>
            <person name="Oren A."/>
            <person name="Chaudhuri R.R."/>
            <person name="La Ragione R."/>
            <person name="Hildebrand F."/>
            <person name="Pallen M.J."/>
        </authorList>
    </citation>
    <scope>NUCLEOTIDE SEQUENCE</scope>
    <source>
        <strain evidence="13">7318</strain>
    </source>
</reference>
<evidence type="ECO:0000256" key="8">
    <source>
        <dbReference type="ARBA" id="ARBA00022840"/>
    </source>
</evidence>
<evidence type="ECO:0000256" key="4">
    <source>
        <dbReference type="ARBA" id="ARBA00022695"/>
    </source>
</evidence>
<evidence type="ECO:0000256" key="9">
    <source>
        <dbReference type="ARBA" id="ARBA00022842"/>
    </source>
</evidence>
<evidence type="ECO:0000256" key="10">
    <source>
        <dbReference type="ARBA" id="ARBA00022884"/>
    </source>
</evidence>
<proteinExistence type="inferred from homology"/>
<dbReference type="GO" id="GO:0016779">
    <property type="term" value="F:nucleotidyltransferase activity"/>
    <property type="evidence" value="ECO:0007669"/>
    <property type="project" value="UniProtKB-KW"/>
</dbReference>
<dbReference type="Gene3D" id="1.10.3090.10">
    <property type="entry name" value="cca-adding enzyme, domain 2"/>
    <property type="match status" value="1"/>
</dbReference>
<keyword evidence="4" id="KW-0548">Nucleotidyltransferase</keyword>
<evidence type="ECO:0000256" key="11">
    <source>
        <dbReference type="RuleBase" id="RU003953"/>
    </source>
</evidence>
<dbReference type="InterPro" id="IPR006674">
    <property type="entry name" value="HD_domain"/>
</dbReference>
<organism evidence="13 14">
    <name type="scientific">Megamonas hypermegale</name>
    <dbReference type="NCBI Taxonomy" id="158847"/>
    <lineage>
        <taxon>Bacteria</taxon>
        <taxon>Bacillati</taxon>
        <taxon>Bacillota</taxon>
        <taxon>Negativicutes</taxon>
        <taxon>Selenomonadales</taxon>
        <taxon>Selenomonadaceae</taxon>
        <taxon>Megamonas</taxon>
    </lineage>
</organism>
<evidence type="ECO:0000313" key="14">
    <source>
        <dbReference type="Proteomes" id="UP000780768"/>
    </source>
</evidence>
<dbReference type="GO" id="GO:0042245">
    <property type="term" value="P:RNA repair"/>
    <property type="evidence" value="ECO:0007669"/>
    <property type="project" value="UniProtKB-KW"/>
</dbReference>